<keyword evidence="7" id="KW-1185">Reference proteome</keyword>
<feature type="transmembrane region" description="Helical" evidence="5">
    <location>
        <begin position="20"/>
        <end position="41"/>
    </location>
</feature>
<sequence length="208" mass="23639">MAHRLKLFSGSCWNVNNMIGATLLVWIGGVIIAMCGSLRFVDLGLKFPRNPGPLVQAFAQYYWIATFSPSVMIEHRELYNTLKDLTFCGSLVIVTADHRRYFPVFSDKLRRISKRGTPTNALIFQCFLSAIVIILVGGVHPNYPNSFQILYSMAQYTSMALWVTFNLEITNVDFWWWTVISIFIACSLYITVVSFVETNDSEDPSNPN</sequence>
<dbReference type="OrthoDB" id="5982228at2759"/>
<dbReference type="EMBL" id="CAJVPK010000962">
    <property type="protein sequence ID" value="CAG8562282.1"/>
    <property type="molecule type" value="Genomic_DNA"/>
</dbReference>
<dbReference type="InterPro" id="IPR002293">
    <property type="entry name" value="AA/rel_permease1"/>
</dbReference>
<dbReference type="Gene3D" id="1.20.1740.10">
    <property type="entry name" value="Amino acid/polyamine transporter I"/>
    <property type="match status" value="1"/>
</dbReference>
<evidence type="ECO:0000256" key="4">
    <source>
        <dbReference type="ARBA" id="ARBA00023136"/>
    </source>
</evidence>
<comment type="subcellular location">
    <subcellularLocation>
        <location evidence="1">Membrane</location>
        <topology evidence="1">Multi-pass membrane protein</topology>
    </subcellularLocation>
</comment>
<evidence type="ECO:0000256" key="5">
    <source>
        <dbReference type="SAM" id="Phobius"/>
    </source>
</evidence>
<name>A0A9N9FX58_9GLOM</name>
<reference evidence="6" key="1">
    <citation type="submission" date="2021-06" db="EMBL/GenBank/DDBJ databases">
        <authorList>
            <person name="Kallberg Y."/>
            <person name="Tangrot J."/>
            <person name="Rosling A."/>
        </authorList>
    </citation>
    <scope>NUCLEOTIDE SEQUENCE</scope>
    <source>
        <strain evidence="6">AZ414A</strain>
    </source>
</reference>
<feature type="transmembrane region" description="Helical" evidence="5">
    <location>
        <begin position="174"/>
        <end position="196"/>
    </location>
</feature>
<evidence type="ECO:0000256" key="1">
    <source>
        <dbReference type="ARBA" id="ARBA00004141"/>
    </source>
</evidence>
<comment type="caution">
    <text evidence="6">The sequence shown here is derived from an EMBL/GenBank/DDBJ whole genome shotgun (WGS) entry which is preliminary data.</text>
</comment>
<keyword evidence="2 5" id="KW-0812">Transmembrane</keyword>
<keyword evidence="3 5" id="KW-1133">Transmembrane helix</keyword>
<dbReference type="GO" id="GO:0022857">
    <property type="term" value="F:transmembrane transporter activity"/>
    <property type="evidence" value="ECO:0007669"/>
    <property type="project" value="InterPro"/>
</dbReference>
<dbReference type="GO" id="GO:0016020">
    <property type="term" value="C:membrane"/>
    <property type="evidence" value="ECO:0007669"/>
    <property type="project" value="UniProtKB-SubCell"/>
</dbReference>
<evidence type="ECO:0000313" key="6">
    <source>
        <dbReference type="EMBL" id="CAG8562282.1"/>
    </source>
</evidence>
<evidence type="ECO:0000256" key="3">
    <source>
        <dbReference type="ARBA" id="ARBA00022989"/>
    </source>
</evidence>
<dbReference type="Proteomes" id="UP000789706">
    <property type="component" value="Unassembled WGS sequence"/>
</dbReference>
<dbReference type="AlphaFoldDB" id="A0A9N9FX58"/>
<accession>A0A9N9FX58</accession>
<evidence type="ECO:0000313" key="7">
    <source>
        <dbReference type="Proteomes" id="UP000789706"/>
    </source>
</evidence>
<evidence type="ECO:0000256" key="2">
    <source>
        <dbReference type="ARBA" id="ARBA00022692"/>
    </source>
</evidence>
<feature type="non-terminal residue" evidence="6">
    <location>
        <position position="1"/>
    </location>
</feature>
<proteinExistence type="predicted"/>
<organism evidence="6 7">
    <name type="scientific">Diversispora eburnea</name>
    <dbReference type="NCBI Taxonomy" id="1213867"/>
    <lineage>
        <taxon>Eukaryota</taxon>
        <taxon>Fungi</taxon>
        <taxon>Fungi incertae sedis</taxon>
        <taxon>Mucoromycota</taxon>
        <taxon>Glomeromycotina</taxon>
        <taxon>Glomeromycetes</taxon>
        <taxon>Diversisporales</taxon>
        <taxon>Diversisporaceae</taxon>
        <taxon>Diversispora</taxon>
    </lineage>
</organism>
<keyword evidence="4 5" id="KW-0472">Membrane</keyword>
<gene>
    <name evidence="6" type="ORF">DEBURN_LOCUS7648</name>
</gene>
<feature type="transmembrane region" description="Helical" evidence="5">
    <location>
        <begin position="121"/>
        <end position="143"/>
    </location>
</feature>
<dbReference type="Pfam" id="PF13520">
    <property type="entry name" value="AA_permease_2"/>
    <property type="match status" value="1"/>
</dbReference>
<protein>
    <submittedName>
        <fullName evidence="6">7575_t:CDS:1</fullName>
    </submittedName>
</protein>